<dbReference type="OrthoDB" id="6262at2157"/>
<sequence length="380" mass="41831">MSDVREVYEKLNGRVSLEEFSRMVEEKMDVMGGLCDEHTAALLVAHDLGVEGVNAIKIKEITLDRKNVQFLGKVVEIFEPREFSRTDGSVGRVCNITVADETGEITVVLWDELADAVKTGDVKAGDVLRISGYVKEGQRGLEVSIGRGGGIVKDEDTKIAVKDPMVKINEIRMGMGNVCVRGLVLSKQEPHSFSRKDGSTGSVQGLVLGDETGKIRLTVWDNKLKDVEALSPGDTIEVLHAYTRESLGGVEIQVGARGIIRKSDKKVVYEEQVTRIGDIEPDKSYNVKGIVTGIDGVREFTTRDGKPGRLCSIYISDEDKTADEDKTGRIRVVFWGELASFAEALSVGDKILVTDARARVNFRQEIELSANWRSTARKLE</sequence>
<evidence type="ECO:0000259" key="2">
    <source>
        <dbReference type="Pfam" id="PF01336"/>
    </source>
</evidence>
<dbReference type="InterPro" id="IPR012340">
    <property type="entry name" value="NA-bd_OB-fold"/>
</dbReference>
<organism evidence="3 4">
    <name type="scientific">Methanocella conradii (strain DSM 24694 / JCM 17849 / CGMCC 1.5162 / HZ254)</name>
    <dbReference type="NCBI Taxonomy" id="1041930"/>
    <lineage>
        <taxon>Archaea</taxon>
        <taxon>Methanobacteriati</taxon>
        <taxon>Methanobacteriota</taxon>
        <taxon>Stenosarchaea group</taxon>
        <taxon>Methanomicrobia</taxon>
        <taxon>Methanocellales</taxon>
        <taxon>Methanocellaceae</taxon>
        <taxon>Methanocella</taxon>
    </lineage>
</organism>
<evidence type="ECO:0000256" key="1">
    <source>
        <dbReference type="ARBA" id="ARBA00023125"/>
    </source>
</evidence>
<dbReference type="InterPro" id="IPR051231">
    <property type="entry name" value="SOSS-B"/>
</dbReference>
<dbReference type="GeneID" id="11970459"/>
<dbReference type="RefSeq" id="WP_014405174.1">
    <property type="nucleotide sequence ID" value="NC_017034.1"/>
</dbReference>
<dbReference type="HOGENOM" id="CLU_043913_0_0_2"/>
<feature type="domain" description="OB" evidence="2">
    <location>
        <begin position="88"/>
        <end position="145"/>
    </location>
</feature>
<keyword evidence="1 3" id="KW-0238">DNA-binding</keyword>
<dbReference type="AlphaFoldDB" id="H8I5L6"/>
<dbReference type="InterPro" id="IPR004365">
    <property type="entry name" value="NA-bd_OB_tRNA"/>
</dbReference>
<evidence type="ECO:0000313" key="3">
    <source>
        <dbReference type="EMBL" id="AFC99335.1"/>
    </source>
</evidence>
<gene>
    <name evidence="3" type="ordered locus">Mtc_0570</name>
</gene>
<reference evidence="3 4" key="1">
    <citation type="journal article" date="2012" name="J. Bacteriol.">
        <title>Complete genome sequence of a thermophilic methanogen, Methanocella conradii HZ254, isolated from Chinese rice field soil.</title>
        <authorList>
            <person name="Lu Z."/>
            <person name="Lu Y."/>
        </authorList>
    </citation>
    <scope>NUCLEOTIDE SEQUENCE [LARGE SCALE GENOMIC DNA]</scope>
    <source>
        <strain evidence="4">DSM 24694 / JCM 17849 / CGMCC 1.5162 / HZ254</strain>
    </source>
</reference>
<dbReference type="GO" id="GO:0000724">
    <property type="term" value="P:double-strand break repair via homologous recombination"/>
    <property type="evidence" value="ECO:0007669"/>
    <property type="project" value="TreeGrafter"/>
</dbReference>
<dbReference type="KEGG" id="mez:Mtc_0570"/>
<dbReference type="NCBIfam" id="NF012035">
    <property type="entry name" value="PRK15491.1"/>
    <property type="match status" value="1"/>
</dbReference>
<accession>H8I5L6</accession>
<dbReference type="EMBL" id="CP003243">
    <property type="protein sequence ID" value="AFC99335.1"/>
    <property type="molecule type" value="Genomic_DNA"/>
</dbReference>
<name>H8I5L6_METCZ</name>
<dbReference type="SUPFAM" id="SSF50249">
    <property type="entry name" value="Nucleic acid-binding proteins"/>
    <property type="match status" value="3"/>
</dbReference>
<evidence type="ECO:0000313" key="4">
    <source>
        <dbReference type="Proteomes" id="UP000005233"/>
    </source>
</evidence>
<feature type="domain" description="OB" evidence="2">
    <location>
        <begin position="178"/>
        <end position="254"/>
    </location>
</feature>
<dbReference type="PANTHER" id="PTHR13356">
    <property type="entry name" value="OB FOLD NUCLEIC ACID BINDING PROTEIN-RELATED"/>
    <property type="match status" value="1"/>
</dbReference>
<dbReference type="STRING" id="1041930.Mtc_0570"/>
<proteinExistence type="predicted"/>
<dbReference type="PANTHER" id="PTHR13356:SF0">
    <property type="entry name" value="SOSS COMPLEX SUBUNIT B HOMOLOG"/>
    <property type="match status" value="1"/>
</dbReference>
<dbReference type="Gene3D" id="2.40.50.140">
    <property type="entry name" value="Nucleic acid-binding proteins"/>
    <property type="match status" value="3"/>
</dbReference>
<dbReference type="eggNOG" id="arCOG01510">
    <property type="taxonomic scope" value="Archaea"/>
</dbReference>
<protein>
    <submittedName>
        <fullName evidence="3">Single-stranded DNA-binding replication protein A (RPA)</fullName>
    </submittedName>
</protein>
<dbReference type="GO" id="GO:0010212">
    <property type="term" value="P:response to ionizing radiation"/>
    <property type="evidence" value="ECO:0007669"/>
    <property type="project" value="TreeGrafter"/>
</dbReference>
<keyword evidence="4" id="KW-1185">Reference proteome</keyword>
<dbReference type="CDD" id="cd04491">
    <property type="entry name" value="SoSSB_OBF"/>
    <property type="match status" value="3"/>
</dbReference>
<dbReference type="Proteomes" id="UP000005233">
    <property type="component" value="Chromosome"/>
</dbReference>
<dbReference type="GO" id="GO:0003677">
    <property type="term" value="F:DNA binding"/>
    <property type="evidence" value="ECO:0007669"/>
    <property type="project" value="UniProtKB-KW"/>
</dbReference>
<dbReference type="Pfam" id="PF01336">
    <property type="entry name" value="tRNA_anti-codon"/>
    <property type="match status" value="2"/>
</dbReference>